<dbReference type="Pfam" id="PF04545">
    <property type="entry name" value="Sigma70_r4"/>
    <property type="match status" value="1"/>
</dbReference>
<comment type="caution">
    <text evidence="10">The sequence shown here is derived from an EMBL/GenBank/DDBJ whole genome shotgun (WGS) entry which is preliminary data.</text>
</comment>
<dbReference type="Gene3D" id="1.20.140.160">
    <property type="match status" value="1"/>
</dbReference>
<evidence type="ECO:0000313" key="10">
    <source>
        <dbReference type="EMBL" id="NEI70988.1"/>
    </source>
</evidence>
<dbReference type="SUPFAM" id="SSF88659">
    <property type="entry name" value="Sigma3 and sigma4 domains of RNA polymerase sigma factors"/>
    <property type="match status" value="1"/>
</dbReference>
<dbReference type="PANTHER" id="PTHR30376">
    <property type="entry name" value="SIGMA FACTOR RPOH HEAT SHOCK RELATED"/>
    <property type="match status" value="1"/>
</dbReference>
<accession>A0A6L9U8Y8</accession>
<dbReference type="InterPro" id="IPR007630">
    <property type="entry name" value="RNA_pol_sigma70_r4"/>
</dbReference>
<dbReference type="SUPFAM" id="SSF88946">
    <property type="entry name" value="Sigma2 domain of RNA polymerase sigma factors"/>
    <property type="match status" value="1"/>
</dbReference>
<keyword evidence="3 6" id="KW-0731">Sigma factor</keyword>
<evidence type="ECO:0000256" key="7">
    <source>
        <dbReference type="SAM" id="MobiDB-lite"/>
    </source>
</evidence>
<proteinExistence type="inferred from homology"/>
<evidence type="ECO:0000256" key="4">
    <source>
        <dbReference type="ARBA" id="ARBA00023125"/>
    </source>
</evidence>
<dbReference type="AlphaFoldDB" id="A0A6L9U8Y8"/>
<dbReference type="RefSeq" id="WP_163987472.1">
    <property type="nucleotide sequence ID" value="NZ_WUEY01000006.1"/>
</dbReference>
<dbReference type="PIRSF" id="PIRSF000770">
    <property type="entry name" value="RNA_pol_sigma-SigE/K"/>
    <property type="match status" value="1"/>
</dbReference>
<comment type="function">
    <text evidence="6">Sigma factors are initiation factors that promote the attachment of RNA polymerase to specific initiation sites and are then released.</text>
</comment>
<dbReference type="InterPro" id="IPR014284">
    <property type="entry name" value="RNA_pol_sigma-70_dom"/>
</dbReference>
<evidence type="ECO:0000313" key="11">
    <source>
        <dbReference type="Proteomes" id="UP000483035"/>
    </source>
</evidence>
<dbReference type="CDD" id="cd06171">
    <property type="entry name" value="Sigma70_r4"/>
    <property type="match status" value="1"/>
</dbReference>
<dbReference type="GO" id="GO:0003677">
    <property type="term" value="F:DNA binding"/>
    <property type="evidence" value="ECO:0007669"/>
    <property type="project" value="UniProtKB-KW"/>
</dbReference>
<dbReference type="InterPro" id="IPR013324">
    <property type="entry name" value="RNA_pol_sigma_r3/r4-like"/>
</dbReference>
<dbReference type="InterPro" id="IPR050813">
    <property type="entry name" value="Sigma-70_Factor"/>
</dbReference>
<evidence type="ECO:0000259" key="9">
    <source>
        <dbReference type="PROSITE" id="PS00716"/>
    </source>
</evidence>
<dbReference type="Proteomes" id="UP000483035">
    <property type="component" value="Unassembled WGS sequence"/>
</dbReference>
<dbReference type="Gene3D" id="1.20.120.1810">
    <property type="match status" value="1"/>
</dbReference>
<evidence type="ECO:0000259" key="8">
    <source>
        <dbReference type="PROSITE" id="PS00715"/>
    </source>
</evidence>
<protein>
    <recommendedName>
        <fullName evidence="6">RNA polymerase sigma factor</fullName>
    </recommendedName>
</protein>
<feature type="domain" description="RNA polymerase sigma-70" evidence="8">
    <location>
        <begin position="46"/>
        <end position="59"/>
    </location>
</feature>
<sequence length="213" mass="24312">MRTSKQTFLTHEQEKTASSETLVRSHRPLVQHLAMKFSRYGVDVDDLIQEGNVGLIIAASKFEPDRGFRFSTYAHWWAQAKMRDLVIRMHSVVRPGTSHEAKAAFFKARPHHDVSIDTPVSEDGMTLQEQLESSEPQPDQIVEALLDGETAARSLRTALRRLNARELDIINSRFLKDESETLWEIGSRYGITNERVRQIEAAALKKLRNAMAR</sequence>
<dbReference type="InterPro" id="IPR000943">
    <property type="entry name" value="RNA_pol_sigma70"/>
</dbReference>
<reference evidence="10 11" key="1">
    <citation type="submission" date="2019-12" db="EMBL/GenBank/DDBJ databases">
        <title>Rhizobium genotypes associated with high levels of biological nitrogen fixation by grain legumes in a temperate-maritime cropping system.</title>
        <authorList>
            <person name="Maluk M."/>
            <person name="Francesc Ferrando Molina F."/>
            <person name="Lopez Del Egido L."/>
            <person name="Lafos M."/>
            <person name="Langarica-Fuentes A."/>
            <person name="Gebre Yohannes G."/>
            <person name="Young M.W."/>
            <person name="Martin P."/>
            <person name="Gantlett R."/>
            <person name="Kenicer G."/>
            <person name="Hawes C."/>
            <person name="Begg G.S."/>
            <person name="Quilliam R.S."/>
            <person name="Squire G.R."/>
            <person name="Poole P.S."/>
            <person name="Young P.W."/>
            <person name="Iannetta P.M."/>
            <person name="James E.K."/>
        </authorList>
    </citation>
    <scope>NUCLEOTIDE SEQUENCE [LARGE SCALE GENOMIC DNA]</scope>
    <source>
        <strain evidence="10 11">JHI1118</strain>
    </source>
</reference>
<evidence type="ECO:0000256" key="1">
    <source>
        <dbReference type="ARBA" id="ARBA00007788"/>
    </source>
</evidence>
<organism evidence="10 11">
    <name type="scientific">Rhizobium lusitanum</name>
    <dbReference type="NCBI Taxonomy" id="293958"/>
    <lineage>
        <taxon>Bacteria</taxon>
        <taxon>Pseudomonadati</taxon>
        <taxon>Pseudomonadota</taxon>
        <taxon>Alphaproteobacteria</taxon>
        <taxon>Hyphomicrobiales</taxon>
        <taxon>Rhizobiaceae</taxon>
        <taxon>Rhizobium/Agrobacterium group</taxon>
        <taxon>Rhizobium</taxon>
    </lineage>
</organism>
<feature type="compositionally biased region" description="Polar residues" evidence="7">
    <location>
        <begin position="1"/>
        <end position="10"/>
    </location>
</feature>
<dbReference type="PROSITE" id="PS00715">
    <property type="entry name" value="SIGMA70_1"/>
    <property type="match status" value="1"/>
</dbReference>
<comment type="similarity">
    <text evidence="1 6">Belongs to the sigma-70 factor family.</text>
</comment>
<dbReference type="PANTHER" id="PTHR30376:SF3">
    <property type="entry name" value="RNA POLYMERASE SIGMA FACTOR RPOH"/>
    <property type="match status" value="1"/>
</dbReference>
<dbReference type="GO" id="GO:0016987">
    <property type="term" value="F:sigma factor activity"/>
    <property type="evidence" value="ECO:0007669"/>
    <property type="project" value="UniProtKB-KW"/>
</dbReference>
<evidence type="ECO:0000256" key="2">
    <source>
        <dbReference type="ARBA" id="ARBA00023015"/>
    </source>
</evidence>
<dbReference type="GO" id="GO:0006352">
    <property type="term" value="P:DNA-templated transcription initiation"/>
    <property type="evidence" value="ECO:0007669"/>
    <property type="project" value="InterPro"/>
</dbReference>
<feature type="domain" description="RNA polymerase sigma-70" evidence="9">
    <location>
        <begin position="181"/>
        <end position="207"/>
    </location>
</feature>
<evidence type="ECO:0000256" key="5">
    <source>
        <dbReference type="ARBA" id="ARBA00023163"/>
    </source>
</evidence>
<evidence type="ECO:0000256" key="3">
    <source>
        <dbReference type="ARBA" id="ARBA00023082"/>
    </source>
</evidence>
<name>A0A6L9U8Y8_9HYPH</name>
<keyword evidence="2 6" id="KW-0805">Transcription regulation</keyword>
<dbReference type="EMBL" id="WUEY01000006">
    <property type="protein sequence ID" value="NEI70988.1"/>
    <property type="molecule type" value="Genomic_DNA"/>
</dbReference>
<dbReference type="Pfam" id="PF04542">
    <property type="entry name" value="Sigma70_r2"/>
    <property type="match status" value="1"/>
</dbReference>
<gene>
    <name evidence="10" type="ORF">GR212_15515</name>
</gene>
<dbReference type="InterPro" id="IPR013325">
    <property type="entry name" value="RNA_pol_sigma_r2"/>
</dbReference>
<keyword evidence="4 6" id="KW-0238">DNA-binding</keyword>
<dbReference type="InterPro" id="IPR007627">
    <property type="entry name" value="RNA_pol_sigma70_r2"/>
</dbReference>
<dbReference type="PROSITE" id="PS00716">
    <property type="entry name" value="SIGMA70_2"/>
    <property type="match status" value="1"/>
</dbReference>
<dbReference type="PRINTS" id="PR00046">
    <property type="entry name" value="SIGMA70FCT"/>
</dbReference>
<evidence type="ECO:0000256" key="6">
    <source>
        <dbReference type="RuleBase" id="RU362124"/>
    </source>
</evidence>
<feature type="region of interest" description="Disordered" evidence="7">
    <location>
        <begin position="1"/>
        <end position="21"/>
    </location>
</feature>
<keyword evidence="5 6" id="KW-0804">Transcription</keyword>
<dbReference type="NCBIfam" id="TIGR02937">
    <property type="entry name" value="sigma70-ECF"/>
    <property type="match status" value="1"/>
</dbReference>